<proteinExistence type="predicted"/>
<comment type="caution">
    <text evidence="1">The sequence shown here is derived from an EMBL/GenBank/DDBJ whole genome shotgun (WGS) entry which is preliminary data.</text>
</comment>
<dbReference type="EMBL" id="JAPFFM010000010">
    <property type="protein sequence ID" value="KAJ6738751.1"/>
    <property type="molecule type" value="Genomic_DNA"/>
</dbReference>
<accession>A0A9Q0UYB9</accession>
<dbReference type="Proteomes" id="UP001151752">
    <property type="component" value="Chromosome 4"/>
</dbReference>
<reference evidence="1" key="1">
    <citation type="submission" date="2022-11" db="EMBL/GenBank/DDBJ databases">
        <authorList>
            <person name="Hyden B.L."/>
            <person name="Feng K."/>
            <person name="Yates T."/>
            <person name="Jawdy S."/>
            <person name="Smart L.B."/>
            <person name="Muchero W."/>
        </authorList>
    </citation>
    <scope>NUCLEOTIDE SEQUENCE</scope>
    <source>
        <tissue evidence="1">Shoot tip</tissue>
    </source>
</reference>
<name>A0A9Q0UYB9_9ROSI</name>
<protein>
    <submittedName>
        <fullName evidence="1">Uncharacterized protein</fullName>
    </submittedName>
</protein>
<evidence type="ECO:0000313" key="2">
    <source>
        <dbReference type="Proteomes" id="UP001151752"/>
    </source>
</evidence>
<organism evidence="1 2">
    <name type="scientific">Salix koriyanagi</name>
    <dbReference type="NCBI Taxonomy" id="2511006"/>
    <lineage>
        <taxon>Eukaryota</taxon>
        <taxon>Viridiplantae</taxon>
        <taxon>Streptophyta</taxon>
        <taxon>Embryophyta</taxon>
        <taxon>Tracheophyta</taxon>
        <taxon>Spermatophyta</taxon>
        <taxon>Magnoliopsida</taxon>
        <taxon>eudicotyledons</taxon>
        <taxon>Gunneridae</taxon>
        <taxon>Pentapetalae</taxon>
        <taxon>rosids</taxon>
        <taxon>fabids</taxon>
        <taxon>Malpighiales</taxon>
        <taxon>Salicaceae</taxon>
        <taxon>Saliceae</taxon>
        <taxon>Salix</taxon>
    </lineage>
</organism>
<evidence type="ECO:0000313" key="1">
    <source>
        <dbReference type="EMBL" id="KAJ6738751.1"/>
    </source>
</evidence>
<reference evidence="1" key="2">
    <citation type="journal article" date="2023" name="Int. J. Mol. Sci.">
        <title>De Novo Assembly and Annotation of 11 Diverse Shrub Willow (Salix) Genomes Reveals Novel Gene Organization in Sex-Linked Regions.</title>
        <authorList>
            <person name="Hyden B."/>
            <person name="Feng K."/>
            <person name="Yates T.B."/>
            <person name="Jawdy S."/>
            <person name="Cereghino C."/>
            <person name="Smart L.B."/>
            <person name="Muchero W."/>
        </authorList>
    </citation>
    <scope>NUCLEOTIDE SEQUENCE</scope>
    <source>
        <tissue evidence="1">Shoot tip</tissue>
    </source>
</reference>
<dbReference type="AlphaFoldDB" id="A0A9Q0UYB9"/>
<sequence>MSGEGNLIRRSWIERLKMKPSNLILEHTFVGLQQTQLGFYLLIIHGCFHGLPLHLLPTPAIQPCLYPSTKIA</sequence>
<gene>
    <name evidence="1" type="ORF">OIU74_003678</name>
</gene>
<keyword evidence="2" id="KW-1185">Reference proteome</keyword>